<evidence type="ECO:0000259" key="8">
    <source>
        <dbReference type="PROSITE" id="PS50850"/>
    </source>
</evidence>
<feature type="transmembrane region" description="Helical" evidence="7">
    <location>
        <begin position="85"/>
        <end position="104"/>
    </location>
</feature>
<reference evidence="9 10" key="1">
    <citation type="submission" date="2023-08" db="EMBL/GenBank/DDBJ databases">
        <title>Black Yeasts Isolated from many extreme environments.</title>
        <authorList>
            <person name="Coleine C."/>
            <person name="Stajich J.E."/>
            <person name="Selbmann L."/>
        </authorList>
    </citation>
    <scope>NUCLEOTIDE SEQUENCE [LARGE SCALE GENOMIC DNA]</scope>
    <source>
        <strain evidence="9 10">CCFEE 6328</strain>
    </source>
</reference>
<dbReference type="PANTHER" id="PTHR48022">
    <property type="entry name" value="PLASTIDIC GLUCOSE TRANSPORTER 4"/>
    <property type="match status" value="1"/>
</dbReference>
<feature type="transmembrane region" description="Helical" evidence="7">
    <location>
        <begin position="284"/>
        <end position="302"/>
    </location>
</feature>
<dbReference type="PROSITE" id="PS50850">
    <property type="entry name" value="MFS"/>
    <property type="match status" value="1"/>
</dbReference>
<dbReference type="EMBL" id="JAVRRF010000003">
    <property type="protein sequence ID" value="KAK5066624.1"/>
    <property type="molecule type" value="Genomic_DNA"/>
</dbReference>
<dbReference type="InterPro" id="IPR003663">
    <property type="entry name" value="Sugar/inositol_transpt"/>
</dbReference>
<dbReference type="Gene3D" id="1.20.1250.20">
    <property type="entry name" value="MFS general substrate transporter like domains"/>
    <property type="match status" value="1"/>
</dbReference>
<evidence type="ECO:0000256" key="2">
    <source>
        <dbReference type="ARBA" id="ARBA00010992"/>
    </source>
</evidence>
<feature type="transmembrane region" description="Helical" evidence="7">
    <location>
        <begin position="196"/>
        <end position="215"/>
    </location>
</feature>
<evidence type="ECO:0000256" key="6">
    <source>
        <dbReference type="ARBA" id="ARBA00023136"/>
    </source>
</evidence>
<dbReference type="InterPro" id="IPR050360">
    <property type="entry name" value="MFS_Sugar_Transporters"/>
</dbReference>
<evidence type="ECO:0000313" key="10">
    <source>
        <dbReference type="Proteomes" id="UP001345691"/>
    </source>
</evidence>
<comment type="caution">
    <text evidence="9">The sequence shown here is derived from an EMBL/GenBank/DDBJ whole genome shotgun (WGS) entry which is preliminary data.</text>
</comment>
<dbReference type="PANTHER" id="PTHR48022:SF11">
    <property type="entry name" value="MONOSACCHARIDE TRANSPORTER (HXT8), PUTATIVE (AFU_ORTHOLOGUE AFUA_2G08120)-RELATED"/>
    <property type="match status" value="1"/>
</dbReference>
<feature type="transmembrane region" description="Helical" evidence="7">
    <location>
        <begin position="419"/>
        <end position="440"/>
    </location>
</feature>
<dbReference type="InterPro" id="IPR005829">
    <property type="entry name" value="Sugar_transporter_CS"/>
</dbReference>
<evidence type="ECO:0000256" key="1">
    <source>
        <dbReference type="ARBA" id="ARBA00004141"/>
    </source>
</evidence>
<dbReference type="Proteomes" id="UP001345691">
    <property type="component" value="Unassembled WGS sequence"/>
</dbReference>
<evidence type="ECO:0000256" key="4">
    <source>
        <dbReference type="ARBA" id="ARBA00022692"/>
    </source>
</evidence>
<accession>A0ABR0JKU4</accession>
<dbReference type="InterPro" id="IPR020846">
    <property type="entry name" value="MFS_dom"/>
</dbReference>
<proteinExistence type="inferred from homology"/>
<comment type="subcellular location">
    <subcellularLocation>
        <location evidence="1">Membrane</location>
        <topology evidence="1">Multi-pass membrane protein</topology>
    </subcellularLocation>
</comment>
<protein>
    <recommendedName>
        <fullName evidence="8">Major facilitator superfamily (MFS) profile domain-containing protein</fullName>
    </recommendedName>
</protein>
<feature type="transmembrane region" description="Helical" evidence="7">
    <location>
        <begin position="110"/>
        <end position="131"/>
    </location>
</feature>
<dbReference type="PROSITE" id="PS00216">
    <property type="entry name" value="SUGAR_TRANSPORT_1"/>
    <property type="match status" value="1"/>
</dbReference>
<name>A0ABR0JKU4_9EURO</name>
<feature type="transmembrane region" description="Helical" evidence="7">
    <location>
        <begin position="354"/>
        <end position="373"/>
    </location>
</feature>
<keyword evidence="10" id="KW-1185">Reference proteome</keyword>
<dbReference type="PRINTS" id="PR00171">
    <property type="entry name" value="SUGRTRNSPORT"/>
</dbReference>
<keyword evidence="5 7" id="KW-1133">Transmembrane helix</keyword>
<dbReference type="SUPFAM" id="SSF103473">
    <property type="entry name" value="MFS general substrate transporter"/>
    <property type="match status" value="1"/>
</dbReference>
<feature type="transmembrane region" description="Helical" evidence="7">
    <location>
        <begin position="138"/>
        <end position="158"/>
    </location>
</feature>
<keyword evidence="3" id="KW-0813">Transport</keyword>
<comment type="similarity">
    <text evidence="2">Belongs to the major facilitator superfamily. Sugar transporter (TC 2.A.1.1) family.</text>
</comment>
<dbReference type="InterPro" id="IPR005828">
    <property type="entry name" value="MFS_sugar_transport-like"/>
</dbReference>
<feature type="domain" description="Major facilitator superfamily (MFS) profile" evidence="8">
    <location>
        <begin position="11"/>
        <end position="471"/>
    </location>
</feature>
<gene>
    <name evidence="9" type="ORF">LTR69_001971</name>
</gene>
<feature type="transmembrane region" description="Helical" evidence="7">
    <location>
        <begin position="385"/>
        <end position="407"/>
    </location>
</feature>
<feature type="transmembrane region" description="Helical" evidence="7">
    <location>
        <begin position="54"/>
        <end position="73"/>
    </location>
</feature>
<dbReference type="InterPro" id="IPR036259">
    <property type="entry name" value="MFS_trans_sf"/>
</dbReference>
<dbReference type="Pfam" id="PF00083">
    <property type="entry name" value="Sugar_tr"/>
    <property type="match status" value="1"/>
</dbReference>
<evidence type="ECO:0000256" key="3">
    <source>
        <dbReference type="ARBA" id="ARBA00022448"/>
    </source>
</evidence>
<evidence type="ECO:0000256" key="5">
    <source>
        <dbReference type="ARBA" id="ARBA00022989"/>
    </source>
</evidence>
<feature type="transmembrane region" description="Helical" evidence="7">
    <location>
        <begin position="7"/>
        <end position="34"/>
    </location>
</feature>
<sequence>MLHLTKYNIATTCVIALGGFSYGFGSAVFVTVIGLPGFYVDFELDPTTSHTANILGAVNAVYFTGCALGSLGQSFLADWLGRKKALYIAAILALIGSALVAGSVKVGMLIAVRVIQGGGQGMLLALVPLYLSEVAPPHIRGFLTGLTTLSFGIGYVMFVSHSRDMFNDKANHDCCRVGWIAIACYHASNLTLSWRLPLALATVPPMALLAGLSFVSETPRFLVWRGQREEAWRVIRKLHYDPSDPEEAGARAEFTQIVRQVEFDKEQNTSFVQMFKKPTWRRRSLLAMFATFAAQCTGIYGITNYLPLIFASLGMTGDVPLILYASHTTLGTVCVLASIILVDRVGRRPLIVTGYCLLAGVLLAEALLQWKYIGTTNKGGNGACIFFMFVYIMVFQCVDAPGLAWVAEIFPTNLRAKGVSLAIFSLFVGTITFTAPSPLAFKNIGWHMFLIYFGFAIIAAIIAWFFIVETKGVPMEEIGALFGDEVVVHLTTDGHGIVEDKSGPEEVENVLNTGSAKV</sequence>
<organism evidence="9 10">
    <name type="scientific">Exophiala sideris</name>
    <dbReference type="NCBI Taxonomy" id="1016849"/>
    <lineage>
        <taxon>Eukaryota</taxon>
        <taxon>Fungi</taxon>
        <taxon>Dikarya</taxon>
        <taxon>Ascomycota</taxon>
        <taxon>Pezizomycotina</taxon>
        <taxon>Eurotiomycetes</taxon>
        <taxon>Chaetothyriomycetidae</taxon>
        <taxon>Chaetothyriales</taxon>
        <taxon>Herpotrichiellaceae</taxon>
        <taxon>Exophiala</taxon>
    </lineage>
</organism>
<evidence type="ECO:0000313" key="9">
    <source>
        <dbReference type="EMBL" id="KAK5066624.1"/>
    </source>
</evidence>
<keyword evidence="6 7" id="KW-0472">Membrane</keyword>
<feature type="transmembrane region" description="Helical" evidence="7">
    <location>
        <begin position="322"/>
        <end position="342"/>
    </location>
</feature>
<evidence type="ECO:0000256" key="7">
    <source>
        <dbReference type="SAM" id="Phobius"/>
    </source>
</evidence>
<feature type="transmembrane region" description="Helical" evidence="7">
    <location>
        <begin position="446"/>
        <end position="467"/>
    </location>
</feature>
<keyword evidence="4 7" id="KW-0812">Transmembrane</keyword>